<comment type="PTM">
    <text evidence="13">Binds 2 heme groups per subunit.</text>
</comment>
<protein>
    <recommendedName>
        <fullName evidence="12">Methylamine utilization protein MauG</fullName>
    </recommendedName>
</protein>
<evidence type="ECO:0000256" key="9">
    <source>
        <dbReference type="ARBA" id="ARBA00023002"/>
    </source>
</evidence>
<dbReference type="Proteomes" id="UP000561326">
    <property type="component" value="Unassembled WGS sequence"/>
</dbReference>
<dbReference type="Pfam" id="PF03150">
    <property type="entry name" value="CCP_MauG"/>
    <property type="match status" value="1"/>
</dbReference>
<evidence type="ECO:0000256" key="11">
    <source>
        <dbReference type="ARBA" id="ARBA00058991"/>
    </source>
</evidence>
<evidence type="ECO:0000256" key="4">
    <source>
        <dbReference type="ARBA" id="ARBA00022617"/>
    </source>
</evidence>
<dbReference type="GO" id="GO:0042597">
    <property type="term" value="C:periplasmic space"/>
    <property type="evidence" value="ECO:0007669"/>
    <property type="project" value="UniProtKB-SubCell"/>
</dbReference>
<comment type="cofactor">
    <cofactor evidence="13">
        <name>heme</name>
        <dbReference type="ChEBI" id="CHEBI:30413"/>
    </cofactor>
    <text evidence="13">Binds 2 heme groups.</text>
</comment>
<dbReference type="PIRSF" id="PIRSF000294">
    <property type="entry name" value="Cytochrome-c_peroxidase"/>
    <property type="match status" value="1"/>
</dbReference>
<reference evidence="16 17" key="1">
    <citation type="submission" date="2020-04" db="EMBL/GenBank/DDBJ databases">
        <authorList>
            <person name="Hitch T.C.A."/>
            <person name="Wylensek D."/>
            <person name="Clavel T."/>
        </authorList>
    </citation>
    <scope>NUCLEOTIDE SEQUENCE [LARGE SCALE GENOMIC DNA]</scope>
    <source>
        <strain evidence="16 17">WB01_D5_05</strain>
    </source>
</reference>
<evidence type="ECO:0000256" key="2">
    <source>
        <dbReference type="ARBA" id="ARBA00004856"/>
    </source>
</evidence>
<name>A0A848CZ88_ANEAE</name>
<comment type="caution">
    <text evidence="16">The sequence shown here is derived from an EMBL/GenBank/DDBJ whole genome shotgun (WGS) entry which is preliminary data.</text>
</comment>
<feature type="domain" description="Cytochrome c" evidence="15">
    <location>
        <begin position="227"/>
        <end position="345"/>
    </location>
</feature>
<comment type="pathway">
    <text evidence="2">One-carbon metabolism; methylamine degradation.</text>
</comment>
<dbReference type="InterPro" id="IPR009056">
    <property type="entry name" value="Cyt_c-like_dom"/>
</dbReference>
<dbReference type="InterPro" id="IPR036909">
    <property type="entry name" value="Cyt_c-like_dom_sf"/>
</dbReference>
<comment type="function">
    <text evidence="11">Involved in methylamine metabolism. Essential for the maturation of the beta subunit of MADH, presumably via a step in the biosynthesis of tryptophan tryptophylquinone (TTQ), the cofactor of MADH.</text>
</comment>
<evidence type="ECO:0000256" key="5">
    <source>
        <dbReference type="ARBA" id="ARBA00022723"/>
    </source>
</evidence>
<dbReference type="PROSITE" id="PS51257">
    <property type="entry name" value="PROKAR_LIPOPROTEIN"/>
    <property type="match status" value="1"/>
</dbReference>
<feature type="binding site" description="covalent" evidence="13">
    <location>
        <position position="245"/>
    </location>
    <ligand>
        <name>heme c</name>
        <dbReference type="ChEBI" id="CHEBI:61717"/>
        <label>2</label>
    </ligand>
</feature>
<evidence type="ECO:0000256" key="12">
    <source>
        <dbReference type="ARBA" id="ARBA00073576"/>
    </source>
</evidence>
<keyword evidence="8" id="KW-0249">Electron transport</keyword>
<dbReference type="InterPro" id="IPR004852">
    <property type="entry name" value="Di-haem_cyt_c_peroxidsae"/>
</dbReference>
<keyword evidence="6" id="KW-0732">Signal</keyword>
<dbReference type="AlphaFoldDB" id="A0A848CZ88"/>
<feature type="domain" description="Cytochrome c" evidence="15">
    <location>
        <begin position="76"/>
        <end position="184"/>
    </location>
</feature>
<dbReference type="GO" id="GO:0046872">
    <property type="term" value="F:metal ion binding"/>
    <property type="evidence" value="ECO:0007669"/>
    <property type="project" value="UniProtKB-KW"/>
</dbReference>
<feature type="binding site" description="axial binding residue" evidence="14">
    <location>
        <position position="246"/>
    </location>
    <ligand>
        <name>heme c</name>
        <dbReference type="ChEBI" id="CHEBI:61717"/>
        <label>2</label>
    </ligand>
    <ligandPart>
        <name>Fe</name>
        <dbReference type="ChEBI" id="CHEBI:18248"/>
    </ligandPart>
</feature>
<keyword evidence="4 13" id="KW-0349">Heme</keyword>
<evidence type="ECO:0000259" key="15">
    <source>
        <dbReference type="PROSITE" id="PS51007"/>
    </source>
</evidence>
<evidence type="ECO:0000313" key="16">
    <source>
        <dbReference type="EMBL" id="NME99137.1"/>
    </source>
</evidence>
<evidence type="ECO:0000256" key="1">
    <source>
        <dbReference type="ARBA" id="ARBA00004418"/>
    </source>
</evidence>
<dbReference type="GO" id="GO:0009055">
    <property type="term" value="F:electron transfer activity"/>
    <property type="evidence" value="ECO:0007669"/>
    <property type="project" value="InterPro"/>
</dbReference>
<dbReference type="Gene3D" id="1.10.760.10">
    <property type="entry name" value="Cytochrome c-like domain"/>
    <property type="match status" value="2"/>
</dbReference>
<evidence type="ECO:0000256" key="14">
    <source>
        <dbReference type="PIRSR" id="PIRSR000294-2"/>
    </source>
</evidence>
<gene>
    <name evidence="16" type="ORF">HF838_12790</name>
</gene>
<feature type="binding site" description="covalent" evidence="13">
    <location>
        <position position="242"/>
    </location>
    <ligand>
        <name>heme c</name>
        <dbReference type="ChEBI" id="CHEBI:61717"/>
        <label>2</label>
    </ligand>
</feature>
<dbReference type="PANTHER" id="PTHR30600">
    <property type="entry name" value="CYTOCHROME C PEROXIDASE-RELATED"/>
    <property type="match status" value="1"/>
</dbReference>
<evidence type="ECO:0000256" key="8">
    <source>
        <dbReference type="ARBA" id="ARBA00022982"/>
    </source>
</evidence>
<evidence type="ECO:0000256" key="10">
    <source>
        <dbReference type="ARBA" id="ARBA00023004"/>
    </source>
</evidence>
<keyword evidence="9" id="KW-0560">Oxidoreductase</keyword>
<keyword evidence="16" id="KW-0575">Peroxidase</keyword>
<evidence type="ECO:0000313" key="17">
    <source>
        <dbReference type="Proteomes" id="UP000561326"/>
    </source>
</evidence>
<keyword evidence="3" id="KW-0813">Transport</keyword>
<dbReference type="InterPro" id="IPR051395">
    <property type="entry name" value="Cytochrome_c_Peroxidase/MauG"/>
</dbReference>
<keyword evidence="10 14" id="KW-0408">Iron</keyword>
<evidence type="ECO:0000256" key="3">
    <source>
        <dbReference type="ARBA" id="ARBA00022448"/>
    </source>
</evidence>
<dbReference type="Pfam" id="PF00034">
    <property type="entry name" value="Cytochrom_C"/>
    <property type="match status" value="1"/>
</dbReference>
<dbReference type="RefSeq" id="WP_168975425.1">
    <property type="nucleotide sequence ID" value="NZ_CAMJCG010000014.1"/>
</dbReference>
<sequence>MKKLKAIGVGVLVTVLLAGCNNTPVNNAEGEASTKIEQDKQAKQASKEDAELQALLAKFQPLGEMPVPADNPMSANKVELGKKLYFDPRLSGNNKSSCMSCHVPGAGYGDNLPTFVGFEGFKGARNSPTIINAGYYTSNFWDGRAASLEEQALGPIQSEAEMNQNLDVLVKELKSVPAYVDEFKAVFNDEINAKNIAKALATFERTIVINDTKFDRFLKGDKGALTEQQIEGMKLFAGKANCMSCHAGPTLSDQSFHNIGIEGDDGRYGVTKQEADKGKFRTPALRGIAHTAPYMHDGSIKTLREVIEYYNKGGGAHPNKDPLMQPINLNDQEIDALVAFLEALSGEVPVVEPPKLP</sequence>
<dbReference type="SUPFAM" id="SSF46626">
    <property type="entry name" value="Cytochrome c"/>
    <property type="match status" value="2"/>
</dbReference>
<dbReference type="EMBL" id="JABAGO010000023">
    <property type="protein sequence ID" value="NME99137.1"/>
    <property type="molecule type" value="Genomic_DNA"/>
</dbReference>
<accession>A0A848CZ88</accession>
<evidence type="ECO:0000256" key="7">
    <source>
        <dbReference type="ARBA" id="ARBA00022764"/>
    </source>
</evidence>
<evidence type="ECO:0000256" key="6">
    <source>
        <dbReference type="ARBA" id="ARBA00022729"/>
    </source>
</evidence>
<evidence type="ECO:0000256" key="13">
    <source>
        <dbReference type="PIRSR" id="PIRSR000294-1"/>
    </source>
</evidence>
<comment type="subcellular location">
    <subcellularLocation>
        <location evidence="1">Periplasm</location>
    </subcellularLocation>
</comment>
<dbReference type="PROSITE" id="PS51007">
    <property type="entry name" value="CYTC"/>
    <property type="match status" value="2"/>
</dbReference>
<dbReference type="FunFam" id="1.10.760.10:FF:000019">
    <property type="entry name" value="Di-heme cytochrome C peroxidase"/>
    <property type="match status" value="1"/>
</dbReference>
<dbReference type="GO" id="GO:0020037">
    <property type="term" value="F:heme binding"/>
    <property type="evidence" value="ECO:0007669"/>
    <property type="project" value="InterPro"/>
</dbReference>
<dbReference type="InterPro" id="IPR026259">
    <property type="entry name" value="MauG/Cytc_peroxidase"/>
</dbReference>
<dbReference type="GO" id="GO:0004130">
    <property type="term" value="F:cytochrome-c peroxidase activity"/>
    <property type="evidence" value="ECO:0007669"/>
    <property type="project" value="TreeGrafter"/>
</dbReference>
<feature type="binding site" description="covalent" evidence="13">
    <location>
        <position position="98"/>
    </location>
    <ligand>
        <name>heme c</name>
        <dbReference type="ChEBI" id="CHEBI:61717"/>
        <label>1</label>
    </ligand>
</feature>
<keyword evidence="7" id="KW-0574">Periplasm</keyword>
<feature type="binding site" description="covalent" evidence="13">
    <location>
        <position position="101"/>
    </location>
    <ligand>
        <name>heme c</name>
        <dbReference type="ChEBI" id="CHEBI:61717"/>
        <label>1</label>
    </ligand>
</feature>
<organism evidence="16 17">
    <name type="scientific">Aneurinibacillus aneurinilyticus</name>
    <name type="common">Bacillus aneurinolyticus</name>
    <dbReference type="NCBI Taxonomy" id="1391"/>
    <lineage>
        <taxon>Bacteria</taxon>
        <taxon>Bacillati</taxon>
        <taxon>Bacillota</taxon>
        <taxon>Bacilli</taxon>
        <taxon>Bacillales</taxon>
        <taxon>Paenibacillaceae</taxon>
        <taxon>Aneurinibacillus group</taxon>
        <taxon>Aneurinibacillus</taxon>
    </lineage>
</organism>
<feature type="binding site" description="axial binding residue" evidence="14">
    <location>
        <position position="102"/>
    </location>
    <ligand>
        <name>heme c</name>
        <dbReference type="ChEBI" id="CHEBI:61717"/>
        <label>1</label>
    </ligand>
    <ligandPart>
        <name>Fe</name>
        <dbReference type="ChEBI" id="CHEBI:18248"/>
    </ligandPart>
</feature>
<proteinExistence type="predicted"/>
<keyword evidence="5 14" id="KW-0479">Metal-binding</keyword>